<dbReference type="AlphaFoldDB" id="A0A8J3H438"/>
<dbReference type="InterPro" id="IPR050446">
    <property type="entry name" value="FAD-oxidoreductase/Apoptosis"/>
</dbReference>
<dbReference type="Gene3D" id="3.50.50.60">
    <property type="entry name" value="FAD/NAD(P)-binding domain"/>
    <property type="match status" value="2"/>
</dbReference>
<dbReference type="InterPro" id="IPR028202">
    <property type="entry name" value="Reductase_C"/>
</dbReference>
<feature type="domain" description="Reductase C-terminal" evidence="6">
    <location>
        <begin position="319"/>
        <end position="403"/>
    </location>
</feature>
<protein>
    <submittedName>
        <fullName evidence="7">Pyridine nucleotide-disulfide oxidoreductase</fullName>
    </submittedName>
</protein>
<organism evidence="7 8">
    <name type="scientific">Seohaeicola zhoushanensis</name>
    <dbReference type="NCBI Taxonomy" id="1569283"/>
    <lineage>
        <taxon>Bacteria</taxon>
        <taxon>Pseudomonadati</taxon>
        <taxon>Pseudomonadota</taxon>
        <taxon>Alphaproteobacteria</taxon>
        <taxon>Rhodobacterales</taxon>
        <taxon>Roseobacteraceae</taxon>
        <taxon>Seohaeicola</taxon>
    </lineage>
</organism>
<evidence type="ECO:0000256" key="2">
    <source>
        <dbReference type="ARBA" id="ARBA00022630"/>
    </source>
</evidence>
<dbReference type="Pfam" id="PF07992">
    <property type="entry name" value="Pyr_redox_2"/>
    <property type="match status" value="1"/>
</dbReference>
<keyword evidence="8" id="KW-1185">Reference proteome</keyword>
<evidence type="ECO:0000313" key="8">
    <source>
        <dbReference type="Proteomes" id="UP000626220"/>
    </source>
</evidence>
<proteinExistence type="predicted"/>
<dbReference type="SUPFAM" id="SSF55424">
    <property type="entry name" value="FAD/NAD-linked reductases, dimerisation (C-terminal) domain"/>
    <property type="match status" value="1"/>
</dbReference>
<dbReference type="Pfam" id="PF14759">
    <property type="entry name" value="Reductase_C"/>
    <property type="match status" value="1"/>
</dbReference>
<dbReference type="PANTHER" id="PTHR43557:SF2">
    <property type="entry name" value="RIESKE DOMAIN-CONTAINING PROTEIN-RELATED"/>
    <property type="match status" value="1"/>
</dbReference>
<dbReference type="EMBL" id="BNCJ01000059">
    <property type="protein sequence ID" value="GHF76402.1"/>
    <property type="molecule type" value="Genomic_DNA"/>
</dbReference>
<keyword evidence="4" id="KW-0560">Oxidoreductase</keyword>
<keyword evidence="2" id="KW-0285">Flavoprotein</keyword>
<comment type="cofactor">
    <cofactor evidence="1">
        <name>FAD</name>
        <dbReference type="ChEBI" id="CHEBI:57692"/>
    </cofactor>
</comment>
<dbReference type="SUPFAM" id="SSF51905">
    <property type="entry name" value="FAD/NAD(P)-binding domain"/>
    <property type="match status" value="2"/>
</dbReference>
<comment type="caution">
    <text evidence="7">The sequence shown here is derived from an EMBL/GenBank/DDBJ whole genome shotgun (WGS) entry which is preliminary data.</text>
</comment>
<dbReference type="PRINTS" id="PR00368">
    <property type="entry name" value="FADPNR"/>
</dbReference>
<dbReference type="RefSeq" id="WP_189683167.1">
    <property type="nucleotide sequence ID" value="NZ_BNCJ01000059.1"/>
</dbReference>
<gene>
    <name evidence="7" type="primary">hcaD</name>
    <name evidence="7" type="ORF">GCM10017056_53240</name>
</gene>
<name>A0A8J3H438_9RHOB</name>
<dbReference type="InterPro" id="IPR016156">
    <property type="entry name" value="FAD/NAD-linked_Rdtase_dimer_sf"/>
</dbReference>
<keyword evidence="3" id="KW-0274">FAD</keyword>
<evidence type="ECO:0000256" key="3">
    <source>
        <dbReference type="ARBA" id="ARBA00022827"/>
    </source>
</evidence>
<dbReference type="Gene3D" id="3.30.390.30">
    <property type="match status" value="1"/>
</dbReference>
<evidence type="ECO:0000259" key="6">
    <source>
        <dbReference type="Pfam" id="PF14759"/>
    </source>
</evidence>
<dbReference type="PANTHER" id="PTHR43557">
    <property type="entry name" value="APOPTOSIS-INDUCING FACTOR 1"/>
    <property type="match status" value="1"/>
</dbReference>
<dbReference type="InterPro" id="IPR036188">
    <property type="entry name" value="FAD/NAD-bd_sf"/>
</dbReference>
<evidence type="ECO:0000256" key="1">
    <source>
        <dbReference type="ARBA" id="ARBA00001974"/>
    </source>
</evidence>
<dbReference type="InterPro" id="IPR023753">
    <property type="entry name" value="FAD/NAD-binding_dom"/>
</dbReference>
<reference evidence="7" key="2">
    <citation type="submission" date="2020-09" db="EMBL/GenBank/DDBJ databases">
        <authorList>
            <person name="Sun Q."/>
            <person name="Kim S."/>
        </authorList>
    </citation>
    <scope>NUCLEOTIDE SEQUENCE</scope>
    <source>
        <strain evidence="7">KCTC 42650</strain>
    </source>
</reference>
<dbReference type="PRINTS" id="PR00411">
    <property type="entry name" value="PNDRDTASEI"/>
</dbReference>
<dbReference type="GO" id="GO:0016651">
    <property type="term" value="F:oxidoreductase activity, acting on NAD(P)H"/>
    <property type="evidence" value="ECO:0007669"/>
    <property type="project" value="TreeGrafter"/>
</dbReference>
<sequence>MQNIVILGAGQAGFQTAASLRQLGFDGTIRLVGDEPGLPYQRPPLSKAYLLGKTDTAGLQFRPDTYFADSRVALIEDTASAIDRTAKRVSLARGEALEYDHLVIATGARNRLLPVPGADLGGVMGLRTLADADRLGEKLKQVEDVVVVGAGFIGLEFAAVAATLGKTVHVVELADRPMQRAVSAAMSDCFTVAHRNWGVTLHLGAALARLTGKRQVSGVELADGSHIAAGLVVYGIGVQPNAEIAQAAGLHAPNGITVDAFLRTPDPAVSAIGDCALFPCAQAGGQAIRLESVQNAADQARALAANLTGTRTPYTALPWFWSDQGDLKLQMVGLSKGHDRTVTLGDTGARAFSTLLFRDNRLIATESVNRPADFMIARKLLGTPGRALPTPDEAASESFDMRAWEKAIAPHPERNSA</sequence>
<evidence type="ECO:0000313" key="7">
    <source>
        <dbReference type="EMBL" id="GHF76402.1"/>
    </source>
</evidence>
<evidence type="ECO:0000259" key="5">
    <source>
        <dbReference type="Pfam" id="PF07992"/>
    </source>
</evidence>
<dbReference type="GO" id="GO:0005737">
    <property type="term" value="C:cytoplasm"/>
    <property type="evidence" value="ECO:0007669"/>
    <property type="project" value="TreeGrafter"/>
</dbReference>
<evidence type="ECO:0000256" key="4">
    <source>
        <dbReference type="ARBA" id="ARBA00023002"/>
    </source>
</evidence>
<reference evidence="7" key="1">
    <citation type="journal article" date="2014" name="Int. J. Syst. Evol. Microbiol.">
        <title>Complete genome sequence of Corynebacterium casei LMG S-19264T (=DSM 44701T), isolated from a smear-ripened cheese.</title>
        <authorList>
            <consortium name="US DOE Joint Genome Institute (JGI-PGF)"/>
            <person name="Walter F."/>
            <person name="Albersmeier A."/>
            <person name="Kalinowski J."/>
            <person name="Ruckert C."/>
        </authorList>
    </citation>
    <scope>NUCLEOTIDE SEQUENCE</scope>
    <source>
        <strain evidence="7">KCTC 42650</strain>
    </source>
</reference>
<accession>A0A8J3H438</accession>
<feature type="domain" description="FAD/NAD(P)-binding" evidence="5">
    <location>
        <begin position="3"/>
        <end position="300"/>
    </location>
</feature>
<dbReference type="Proteomes" id="UP000626220">
    <property type="component" value="Unassembled WGS sequence"/>
</dbReference>